<sequence>MGVTSPMGQSSTDPRASFCRSDLRAFSLRPTRQSGRLTLENGLGTAAIPGILCERKERAPGSKSVWRPLKQMIRLGGASGRWCFRRLKTPGHFPAVTGPVSPVIAAQARCAFGHRCTPCGASSDGGGGRGRRGPSIRRRAGSWNFQETAEIDPAVVFPRDSRVTVRSWAVCCRHNVRAPPRVKSPSSGLKVNLLSFP</sequence>
<dbReference type="AlphaFoldDB" id="A6H9G3"/>
<protein>
    <submittedName>
        <fullName evidence="2">RCG61634</fullName>
    </submittedName>
</protein>
<reference evidence="3" key="1">
    <citation type="submission" date="2005-09" db="EMBL/GenBank/DDBJ databases">
        <authorList>
            <person name="Mural R.J."/>
            <person name="Li P.W."/>
            <person name="Adams M.D."/>
            <person name="Amanatides P.G."/>
            <person name="Baden-Tillson H."/>
            <person name="Barnstead M."/>
            <person name="Chin S.H."/>
            <person name="Dew I."/>
            <person name="Evans C.A."/>
            <person name="Ferriera S."/>
            <person name="Flanigan M."/>
            <person name="Fosler C."/>
            <person name="Glodek A."/>
            <person name="Gu Z."/>
            <person name="Holt R.A."/>
            <person name="Jennings D."/>
            <person name="Kraft C.L."/>
            <person name="Lu F."/>
            <person name="Nguyen T."/>
            <person name="Nusskern D.R."/>
            <person name="Pfannkoch C.M."/>
            <person name="Sitter C."/>
            <person name="Sutton G.G."/>
            <person name="Venter J.C."/>
            <person name="Wang Z."/>
            <person name="Woodage T."/>
            <person name="Zheng X.H."/>
            <person name="Zhong F."/>
        </authorList>
    </citation>
    <scope>NUCLEOTIDE SEQUENCE [LARGE SCALE GENOMIC DNA]</scope>
    <source>
        <strain>BN</strain>
        <strain evidence="3">Sprague-Dawley</strain>
    </source>
</reference>
<dbReference type="Proteomes" id="UP000234681">
    <property type="component" value="Chromosome 6"/>
</dbReference>
<evidence type="ECO:0000313" key="2">
    <source>
        <dbReference type="EMBL" id="EDM02668.1"/>
    </source>
</evidence>
<organism evidence="2 3">
    <name type="scientific">Rattus norvegicus</name>
    <name type="common">Rat</name>
    <dbReference type="NCBI Taxonomy" id="10116"/>
    <lineage>
        <taxon>Eukaryota</taxon>
        <taxon>Metazoa</taxon>
        <taxon>Chordata</taxon>
        <taxon>Craniata</taxon>
        <taxon>Vertebrata</taxon>
        <taxon>Euteleostomi</taxon>
        <taxon>Mammalia</taxon>
        <taxon>Eutheria</taxon>
        <taxon>Euarchontoglires</taxon>
        <taxon>Glires</taxon>
        <taxon>Rodentia</taxon>
        <taxon>Myomorpha</taxon>
        <taxon>Muroidea</taxon>
        <taxon>Muridae</taxon>
        <taxon>Murinae</taxon>
        <taxon>Rattus</taxon>
    </lineage>
</organism>
<feature type="region of interest" description="Disordered" evidence="1">
    <location>
        <begin position="121"/>
        <end position="141"/>
    </location>
</feature>
<dbReference type="EMBL" id="CH473947">
    <property type="protein sequence ID" value="EDM02668.1"/>
    <property type="molecule type" value="Genomic_DNA"/>
</dbReference>
<name>A6H9G3_RAT</name>
<evidence type="ECO:0000256" key="1">
    <source>
        <dbReference type="SAM" id="MobiDB-lite"/>
    </source>
</evidence>
<proteinExistence type="predicted"/>
<accession>A6H9G3</accession>
<gene>
    <name evidence="2" type="ORF">rCG_61634</name>
</gene>
<evidence type="ECO:0000313" key="3">
    <source>
        <dbReference type="Proteomes" id="UP000234681"/>
    </source>
</evidence>
<feature type="compositionally biased region" description="Basic residues" evidence="1">
    <location>
        <begin position="129"/>
        <end position="140"/>
    </location>
</feature>